<protein>
    <submittedName>
        <fullName evidence="1">Uncharacterized protein</fullName>
    </submittedName>
</protein>
<gene>
    <name evidence="1" type="ORF">ACZ11_03635</name>
</gene>
<name>A0A0K9FAX0_9BACI</name>
<organism evidence="1 2">
    <name type="scientific">Lysinibacillus xylanilyticus</name>
    <dbReference type="NCBI Taxonomy" id="582475"/>
    <lineage>
        <taxon>Bacteria</taxon>
        <taxon>Bacillati</taxon>
        <taxon>Bacillota</taxon>
        <taxon>Bacilli</taxon>
        <taxon>Bacillales</taxon>
        <taxon>Bacillaceae</taxon>
        <taxon>Lysinibacillus</taxon>
    </lineage>
</organism>
<dbReference type="OrthoDB" id="2453628at2"/>
<reference evidence="2" key="1">
    <citation type="submission" date="2015-07" db="EMBL/GenBank/DDBJ databases">
        <authorList>
            <consortium name="Consortium for Microbial Forensics and Genomics (microFORGE)"/>
            <person name="Knight B.M."/>
            <person name="Roberts D.P."/>
            <person name="Lin D."/>
            <person name="Hari K."/>
            <person name="Fletcher J."/>
            <person name="Melcher U."/>
            <person name="Blagden T."/>
            <person name="Winegar R.A."/>
        </authorList>
    </citation>
    <scope>NUCLEOTIDE SEQUENCE [LARGE SCALE GENOMIC DNA]</scope>
    <source>
        <strain evidence="2">DSM 23493</strain>
    </source>
</reference>
<dbReference type="GeneID" id="96597409"/>
<comment type="caution">
    <text evidence="1">The sequence shown here is derived from an EMBL/GenBank/DDBJ whole genome shotgun (WGS) entry which is preliminary data.</text>
</comment>
<evidence type="ECO:0000313" key="2">
    <source>
        <dbReference type="Proteomes" id="UP000037326"/>
    </source>
</evidence>
<dbReference type="Proteomes" id="UP000037326">
    <property type="component" value="Unassembled WGS sequence"/>
</dbReference>
<dbReference type="EMBL" id="LFXJ01000005">
    <property type="protein sequence ID" value="KMY31363.1"/>
    <property type="molecule type" value="Genomic_DNA"/>
</dbReference>
<accession>A0A0K9FAX0</accession>
<sequence>MKLFKLYHSDGIHIITDVKKHKTNIELKTITGEVLYIIVVTDENYTVYDDRFAGASKQLNSVEAFDIDGSFRSLDFDNMRSLFKEAFTKLLQEIAECVNENDELVDIDTLRHKVSAQIKGIHFRVISDTKKYEI</sequence>
<dbReference type="PATRIC" id="fig|582475.4.peg.122"/>
<dbReference type="RefSeq" id="WP_049663880.1">
    <property type="nucleotide sequence ID" value="NZ_CP189807.1"/>
</dbReference>
<proteinExistence type="predicted"/>
<dbReference type="AlphaFoldDB" id="A0A0K9FAX0"/>
<evidence type="ECO:0000313" key="1">
    <source>
        <dbReference type="EMBL" id="KMY31363.1"/>
    </source>
</evidence>